<reference evidence="1" key="1">
    <citation type="submission" date="2018-05" db="EMBL/GenBank/DDBJ databases">
        <authorList>
            <person name="Lanie J.A."/>
            <person name="Ng W.-L."/>
            <person name="Kazmierczak K.M."/>
            <person name="Andrzejewski T.M."/>
            <person name="Davidsen T.M."/>
            <person name="Wayne K.J."/>
            <person name="Tettelin H."/>
            <person name="Glass J.I."/>
            <person name="Rusch D."/>
            <person name="Podicherti R."/>
            <person name="Tsui H.-C.T."/>
            <person name="Winkler M.E."/>
        </authorList>
    </citation>
    <scope>NUCLEOTIDE SEQUENCE</scope>
</reference>
<accession>A0A382NQU2</accession>
<dbReference type="EMBL" id="UINC01102155">
    <property type="protein sequence ID" value="SVC63549.1"/>
    <property type="molecule type" value="Genomic_DNA"/>
</dbReference>
<evidence type="ECO:0000313" key="1">
    <source>
        <dbReference type="EMBL" id="SVC63549.1"/>
    </source>
</evidence>
<protein>
    <submittedName>
        <fullName evidence="1">Uncharacterized protein</fullName>
    </submittedName>
</protein>
<dbReference type="AlphaFoldDB" id="A0A382NQU2"/>
<organism evidence="1">
    <name type="scientific">marine metagenome</name>
    <dbReference type="NCBI Taxonomy" id="408172"/>
    <lineage>
        <taxon>unclassified sequences</taxon>
        <taxon>metagenomes</taxon>
        <taxon>ecological metagenomes</taxon>
    </lineage>
</organism>
<gene>
    <name evidence="1" type="ORF">METZ01_LOCUS316403</name>
</gene>
<proteinExistence type="predicted"/>
<name>A0A382NQU2_9ZZZZ</name>
<feature type="non-terminal residue" evidence="1">
    <location>
        <position position="31"/>
    </location>
</feature>
<sequence>MFIGAILDAFPDLIGDLQVVIASAGFPNLVS</sequence>